<dbReference type="Proteomes" id="UP001501057">
    <property type="component" value="Unassembled WGS sequence"/>
</dbReference>
<organism evidence="3 4">
    <name type="scientific">Aeromicrobium alkaliterrae</name>
    <dbReference type="NCBI Taxonomy" id="302168"/>
    <lineage>
        <taxon>Bacteria</taxon>
        <taxon>Bacillati</taxon>
        <taxon>Actinomycetota</taxon>
        <taxon>Actinomycetes</taxon>
        <taxon>Propionibacteriales</taxon>
        <taxon>Nocardioidaceae</taxon>
        <taxon>Aeromicrobium</taxon>
    </lineage>
</organism>
<feature type="transmembrane region" description="Helical" evidence="2">
    <location>
        <begin position="84"/>
        <end position="107"/>
    </location>
</feature>
<reference evidence="3 4" key="1">
    <citation type="journal article" date="2019" name="Int. J. Syst. Evol. Microbiol.">
        <title>The Global Catalogue of Microorganisms (GCM) 10K type strain sequencing project: providing services to taxonomists for standard genome sequencing and annotation.</title>
        <authorList>
            <consortium name="The Broad Institute Genomics Platform"/>
            <consortium name="The Broad Institute Genome Sequencing Center for Infectious Disease"/>
            <person name="Wu L."/>
            <person name="Ma J."/>
        </authorList>
    </citation>
    <scope>NUCLEOTIDE SEQUENCE [LARGE SCALE GENOMIC DNA]</scope>
    <source>
        <strain evidence="3 4">JCM 13518</strain>
    </source>
</reference>
<keyword evidence="2" id="KW-1133">Transmembrane helix</keyword>
<evidence type="ECO:0008006" key="5">
    <source>
        <dbReference type="Google" id="ProtNLM"/>
    </source>
</evidence>
<keyword evidence="4" id="KW-1185">Reference proteome</keyword>
<feature type="region of interest" description="Disordered" evidence="1">
    <location>
        <begin position="147"/>
        <end position="168"/>
    </location>
</feature>
<feature type="transmembrane region" description="Helical" evidence="2">
    <location>
        <begin position="119"/>
        <end position="139"/>
    </location>
</feature>
<protein>
    <recommendedName>
        <fullName evidence="5">DUF3180 domain-containing protein</fullName>
    </recommendedName>
</protein>
<feature type="compositionally biased region" description="Acidic residues" evidence="1">
    <location>
        <begin position="148"/>
        <end position="157"/>
    </location>
</feature>
<dbReference type="RefSeq" id="WP_344201346.1">
    <property type="nucleotide sequence ID" value="NZ_BAAAME010000004.1"/>
</dbReference>
<proteinExistence type="predicted"/>
<accession>A0ABN2JWM1</accession>
<keyword evidence="2" id="KW-0472">Membrane</keyword>
<dbReference type="InterPro" id="IPR021517">
    <property type="entry name" value="DUF3180"/>
</dbReference>
<evidence type="ECO:0000313" key="3">
    <source>
        <dbReference type="EMBL" id="GAA1741568.1"/>
    </source>
</evidence>
<keyword evidence="2" id="KW-0812">Transmembrane</keyword>
<comment type="caution">
    <text evidence="3">The sequence shown here is derived from an EMBL/GenBank/DDBJ whole genome shotgun (WGS) entry which is preliminary data.</text>
</comment>
<evidence type="ECO:0000256" key="2">
    <source>
        <dbReference type="SAM" id="Phobius"/>
    </source>
</evidence>
<dbReference type="Pfam" id="PF11377">
    <property type="entry name" value="DUF3180"/>
    <property type="match status" value="1"/>
</dbReference>
<sequence length="168" mass="17603">MRSVRPTSVRLLAVLVSLGLLVGALLPGLVRRAGGEVPVLSWGPALLLSIAAGIVGVVAFSTWKSVHRERQRVNADRALFHLALAHASSRVGALFLGAYAGFALAYLDAFETVNGRDRVVHGGAAALAAALLLAAGLLMERACRLPADDDEDDEDDDGSRSKARPTPT</sequence>
<dbReference type="EMBL" id="BAAAME010000004">
    <property type="protein sequence ID" value="GAA1741568.1"/>
    <property type="molecule type" value="Genomic_DNA"/>
</dbReference>
<name>A0ABN2JWM1_9ACTN</name>
<gene>
    <name evidence="3" type="ORF">GCM10009710_22170</name>
</gene>
<feature type="transmembrane region" description="Helical" evidence="2">
    <location>
        <begin position="42"/>
        <end position="63"/>
    </location>
</feature>
<evidence type="ECO:0000313" key="4">
    <source>
        <dbReference type="Proteomes" id="UP001501057"/>
    </source>
</evidence>
<evidence type="ECO:0000256" key="1">
    <source>
        <dbReference type="SAM" id="MobiDB-lite"/>
    </source>
</evidence>